<feature type="domain" description="DNA2/NAM7 helicase-like C-terminal" evidence="1">
    <location>
        <begin position="21"/>
        <end position="82"/>
    </location>
</feature>
<accession>A0A3P7MEU3</accession>
<dbReference type="OrthoDB" id="5851052at2759"/>
<proteinExistence type="predicted"/>
<dbReference type="Pfam" id="PF13087">
    <property type="entry name" value="AAA_12"/>
    <property type="match status" value="1"/>
</dbReference>
<name>A0A3P7MEU3_CYLGO</name>
<dbReference type="InterPro" id="IPR027417">
    <property type="entry name" value="P-loop_NTPase"/>
</dbReference>
<keyword evidence="3" id="KW-1185">Reference proteome</keyword>
<reference evidence="2 3" key="1">
    <citation type="submission" date="2018-11" db="EMBL/GenBank/DDBJ databases">
        <authorList>
            <consortium name="Pathogen Informatics"/>
        </authorList>
    </citation>
    <scope>NUCLEOTIDE SEQUENCE [LARGE SCALE GENOMIC DNA]</scope>
</reference>
<evidence type="ECO:0000313" key="2">
    <source>
        <dbReference type="EMBL" id="VDN27985.1"/>
    </source>
</evidence>
<sequence length="114" mass="13093">MFTNISGESVKVVHSHYNELQQEKEHQRRFAEFAARSGVRLSTMDAVQGCEKEVVVILTSKTNFDPKGAEFLDDRRRINASLEQLPFWGKVLQWSNDPNAVIPSTSQPRTFKKR</sequence>
<organism evidence="2 3">
    <name type="scientific">Cylicostephanus goldi</name>
    <name type="common">Nematode worm</name>
    <dbReference type="NCBI Taxonomy" id="71465"/>
    <lineage>
        <taxon>Eukaryota</taxon>
        <taxon>Metazoa</taxon>
        <taxon>Ecdysozoa</taxon>
        <taxon>Nematoda</taxon>
        <taxon>Chromadorea</taxon>
        <taxon>Rhabditida</taxon>
        <taxon>Rhabditina</taxon>
        <taxon>Rhabditomorpha</taxon>
        <taxon>Strongyloidea</taxon>
        <taxon>Strongylidae</taxon>
        <taxon>Cylicostephanus</taxon>
    </lineage>
</organism>
<dbReference type="AlphaFoldDB" id="A0A3P7MEU3"/>
<dbReference type="Proteomes" id="UP000271889">
    <property type="component" value="Unassembled WGS sequence"/>
</dbReference>
<protein>
    <recommendedName>
        <fullName evidence="1">DNA2/NAM7 helicase-like C-terminal domain-containing protein</fullName>
    </recommendedName>
</protein>
<evidence type="ECO:0000313" key="3">
    <source>
        <dbReference type="Proteomes" id="UP000271889"/>
    </source>
</evidence>
<evidence type="ECO:0000259" key="1">
    <source>
        <dbReference type="Pfam" id="PF13087"/>
    </source>
</evidence>
<dbReference type="EMBL" id="UYRV01113096">
    <property type="protein sequence ID" value="VDN27985.1"/>
    <property type="molecule type" value="Genomic_DNA"/>
</dbReference>
<dbReference type="Gene3D" id="3.40.50.300">
    <property type="entry name" value="P-loop containing nucleotide triphosphate hydrolases"/>
    <property type="match status" value="1"/>
</dbReference>
<dbReference type="InterPro" id="IPR041679">
    <property type="entry name" value="DNA2/NAM7-like_C"/>
</dbReference>
<gene>
    <name evidence="2" type="ORF">CGOC_LOCUS10820</name>
</gene>